<sequence length="132" mass="13870">MPIEVKVSATPAASGPAIDPSWVTVKSSVLAAGSWSFGRIRGRTAERVGWLIARNAVWIAKIVRTSHGLPSPVIAARPSSADVTAIPAPVITSSQRRSTASAIAPPHSPKTISGTRPNRPVRPTHADEPVSW</sequence>
<feature type="compositionally biased region" description="Polar residues" evidence="1">
    <location>
        <begin position="91"/>
        <end position="101"/>
    </location>
</feature>
<evidence type="ECO:0000313" key="3">
    <source>
        <dbReference type="Proteomes" id="UP001500928"/>
    </source>
</evidence>
<accession>A0ABP9BD26</accession>
<dbReference type="Proteomes" id="UP001500928">
    <property type="component" value="Unassembled WGS sequence"/>
</dbReference>
<gene>
    <name evidence="2" type="ORF">GCM10023200_31230</name>
</gene>
<proteinExistence type="predicted"/>
<keyword evidence="3" id="KW-1185">Reference proteome</keyword>
<feature type="region of interest" description="Disordered" evidence="1">
    <location>
        <begin position="90"/>
        <end position="132"/>
    </location>
</feature>
<dbReference type="EMBL" id="BAABHO010000023">
    <property type="protein sequence ID" value="GAA4793204.1"/>
    <property type="molecule type" value="Genomic_DNA"/>
</dbReference>
<reference evidence="3" key="1">
    <citation type="journal article" date="2019" name="Int. J. Syst. Evol. Microbiol.">
        <title>The Global Catalogue of Microorganisms (GCM) 10K type strain sequencing project: providing services to taxonomists for standard genome sequencing and annotation.</title>
        <authorList>
            <consortium name="The Broad Institute Genomics Platform"/>
            <consortium name="The Broad Institute Genome Sequencing Center for Infectious Disease"/>
            <person name="Wu L."/>
            <person name="Ma J."/>
        </authorList>
    </citation>
    <scope>NUCLEOTIDE SEQUENCE [LARGE SCALE GENOMIC DNA]</scope>
    <source>
        <strain evidence="3">JCM 17979</strain>
    </source>
</reference>
<evidence type="ECO:0000313" key="2">
    <source>
        <dbReference type="EMBL" id="GAA4793204.1"/>
    </source>
</evidence>
<comment type="caution">
    <text evidence="2">The sequence shown here is derived from an EMBL/GenBank/DDBJ whole genome shotgun (WGS) entry which is preliminary data.</text>
</comment>
<organism evidence="2 3">
    <name type="scientific">Actinomycetospora chlora</name>
    <dbReference type="NCBI Taxonomy" id="663608"/>
    <lineage>
        <taxon>Bacteria</taxon>
        <taxon>Bacillati</taxon>
        <taxon>Actinomycetota</taxon>
        <taxon>Actinomycetes</taxon>
        <taxon>Pseudonocardiales</taxon>
        <taxon>Pseudonocardiaceae</taxon>
        <taxon>Actinomycetospora</taxon>
    </lineage>
</organism>
<protein>
    <submittedName>
        <fullName evidence="2">Uncharacterized protein</fullName>
    </submittedName>
</protein>
<name>A0ABP9BD26_9PSEU</name>
<evidence type="ECO:0000256" key="1">
    <source>
        <dbReference type="SAM" id="MobiDB-lite"/>
    </source>
</evidence>